<gene>
    <name evidence="1" type="ORF">LSH36_308g01003</name>
</gene>
<name>A0AAD9JHH8_9ANNE</name>
<sequence length="336" mass="37666">MARKEITFSKFVSIAKLEIRHKVILWQTYLTELKYKELTRLIGTVLETYFICSVKKTQYMSVLCDGSTGVTSVEKELFYITVVVNARVTTRLLAIRDADATGLTKLLSGARPETVQAQRDEIGAAQEPTCTAPYQNYAIMVVHLEAQASEETNVPAADKARRKGYPKTLKSLKFVLYMLYMKVILASLAELQKSAEVQLNTSLKVIRGATAAPTADILGPIASILQDSEDNPTSIIFKGVQLCHGAVVVVNAFKAQMSTLAKKLKALLVQRFKDIEYDDKIGCIKILHSATWSRKQDLTEFGYDIPDSFIDEFRPLLKANIEIDELHRDWASFNIF</sequence>
<evidence type="ECO:0000313" key="1">
    <source>
        <dbReference type="EMBL" id="KAK2153076.1"/>
    </source>
</evidence>
<proteinExistence type="predicted"/>
<organism evidence="1 2">
    <name type="scientific">Paralvinella palmiformis</name>
    <dbReference type="NCBI Taxonomy" id="53620"/>
    <lineage>
        <taxon>Eukaryota</taxon>
        <taxon>Metazoa</taxon>
        <taxon>Spiralia</taxon>
        <taxon>Lophotrochozoa</taxon>
        <taxon>Annelida</taxon>
        <taxon>Polychaeta</taxon>
        <taxon>Sedentaria</taxon>
        <taxon>Canalipalpata</taxon>
        <taxon>Terebellida</taxon>
        <taxon>Terebelliformia</taxon>
        <taxon>Alvinellidae</taxon>
        <taxon>Paralvinella</taxon>
    </lineage>
</organism>
<evidence type="ECO:0000313" key="2">
    <source>
        <dbReference type="Proteomes" id="UP001208570"/>
    </source>
</evidence>
<dbReference type="Proteomes" id="UP001208570">
    <property type="component" value="Unassembled WGS sequence"/>
</dbReference>
<reference evidence="1" key="1">
    <citation type="journal article" date="2023" name="Mol. Biol. Evol.">
        <title>Third-Generation Sequencing Reveals the Adaptive Role of the Epigenome in Three Deep-Sea Polychaetes.</title>
        <authorList>
            <person name="Perez M."/>
            <person name="Aroh O."/>
            <person name="Sun Y."/>
            <person name="Lan Y."/>
            <person name="Juniper S.K."/>
            <person name="Young C.R."/>
            <person name="Angers B."/>
            <person name="Qian P.Y."/>
        </authorList>
    </citation>
    <scope>NUCLEOTIDE SEQUENCE</scope>
    <source>
        <strain evidence="1">P08H-3</strain>
    </source>
</reference>
<comment type="caution">
    <text evidence="1">The sequence shown here is derived from an EMBL/GenBank/DDBJ whole genome shotgun (WGS) entry which is preliminary data.</text>
</comment>
<protein>
    <submittedName>
        <fullName evidence="1">Uncharacterized protein</fullName>
    </submittedName>
</protein>
<accession>A0AAD9JHH8</accession>
<dbReference type="EMBL" id="JAODUP010000308">
    <property type="protein sequence ID" value="KAK2153076.1"/>
    <property type="molecule type" value="Genomic_DNA"/>
</dbReference>
<dbReference type="PANTHER" id="PTHR46880">
    <property type="entry name" value="RAS-ASSOCIATING DOMAIN-CONTAINING PROTEIN"/>
    <property type="match status" value="1"/>
</dbReference>
<keyword evidence="2" id="KW-1185">Reference proteome</keyword>
<dbReference type="AlphaFoldDB" id="A0AAD9JHH8"/>
<dbReference type="PANTHER" id="PTHR46880:SF9">
    <property type="entry name" value="ZINC FINGER PROTEIN 862"/>
    <property type="match status" value="1"/>
</dbReference>